<dbReference type="InterPro" id="IPR041613">
    <property type="entry name" value="Pept_S41_N"/>
</dbReference>
<dbReference type="InterPro" id="IPR029045">
    <property type="entry name" value="ClpP/crotonase-like_dom_sf"/>
</dbReference>
<evidence type="ECO:0000259" key="1">
    <source>
        <dbReference type="SMART" id="SM00245"/>
    </source>
</evidence>
<dbReference type="RefSeq" id="WP_265163596.1">
    <property type="nucleotide sequence ID" value="NZ_CP069620.1"/>
</dbReference>
<keyword evidence="3" id="KW-1185">Reference proteome</keyword>
<reference evidence="2" key="1">
    <citation type="submission" date="2021-02" db="EMBL/GenBank/DDBJ databases">
        <title>Salinimicrobium sp. nov. isolated from seawater in Tongyeong, Republic of Korea.</title>
        <authorList>
            <person name="Lee S.-J."/>
        </authorList>
    </citation>
    <scope>NUCLEOTIDE SEQUENCE</scope>
    <source>
        <strain evidence="2">HN-2-9-2</strain>
    </source>
</reference>
<dbReference type="Gene3D" id="3.90.226.10">
    <property type="entry name" value="2-enoyl-CoA Hydratase, Chain A, domain 1"/>
    <property type="match status" value="1"/>
</dbReference>
<gene>
    <name evidence="2" type="ORF">JRG66_15060</name>
</gene>
<dbReference type="Pfam" id="PF18294">
    <property type="entry name" value="Pept_S41_N"/>
    <property type="match status" value="1"/>
</dbReference>
<dbReference type="InterPro" id="IPR036034">
    <property type="entry name" value="PDZ_sf"/>
</dbReference>
<sequence>MKINNFPLLFAFIALIFTSCSKDDDVLKEDPSSEKPTETEETAELEVEEFVYSGMNEIYLYKSDVSVLADDYFDTEDAKLDYLAGFSTPEALFEDLKSSSDRFSFITDDYKALEDQFNGVSSSTAGMDFGLGSISGTSYLFGFLQYVIPNTPAADAGLTRGTVFTEINGKKITLNNLESLLDSNSLTINIGNVENNTLVLTDETVTLNHSSYTANPVQLVKTLEVDGIQVGYLMYNSFIGNFDDELNQAFAELKSKGVDELVLDLRYNGGGDVESAVDLASMITGQFEGEVFMQEMWNETYQNYFEENAPERLLNLFDSKIRTGETINSLKLTKVYILTTASTASASELIINGLEPYINVVQIGETTTGKFQASVTLYDSEDFSKDSKINENHTYALQPLVLKSANANGKSDYFNGLSPDIEMREDLNNMGTLGDPKEPFLQAALHHIQGISTMSAASAQQKRSENHLKIVGDGEMFEPYYQRMYLDKLPDILRRK</sequence>
<dbReference type="PROSITE" id="PS51257">
    <property type="entry name" value="PROKAR_LIPOPROTEIN"/>
    <property type="match status" value="1"/>
</dbReference>
<dbReference type="CDD" id="cd07561">
    <property type="entry name" value="Peptidase_S41_CPP_like"/>
    <property type="match status" value="1"/>
</dbReference>
<feature type="domain" description="Tail specific protease" evidence="1">
    <location>
        <begin position="193"/>
        <end position="424"/>
    </location>
</feature>
<dbReference type="InterPro" id="IPR005151">
    <property type="entry name" value="Tail-specific_protease"/>
</dbReference>
<evidence type="ECO:0000313" key="3">
    <source>
        <dbReference type="Proteomes" id="UP001163981"/>
    </source>
</evidence>
<dbReference type="SMART" id="SM00245">
    <property type="entry name" value="TSPc"/>
    <property type="match status" value="1"/>
</dbReference>
<dbReference type="Gene3D" id="3.30.750.170">
    <property type="match status" value="1"/>
</dbReference>
<accession>A0ABY6NRR2</accession>
<dbReference type="Gene3D" id="2.30.42.10">
    <property type="match status" value="1"/>
</dbReference>
<protein>
    <submittedName>
        <fullName evidence="2">Peptidase S41</fullName>
    </submittedName>
</protein>
<dbReference type="Pfam" id="PF03572">
    <property type="entry name" value="Peptidase_S41"/>
    <property type="match status" value="1"/>
</dbReference>
<organism evidence="2 3">
    <name type="scientific">Salinimicrobium tongyeongense</name>
    <dbReference type="NCBI Taxonomy" id="2809707"/>
    <lineage>
        <taxon>Bacteria</taxon>
        <taxon>Pseudomonadati</taxon>
        <taxon>Bacteroidota</taxon>
        <taxon>Flavobacteriia</taxon>
        <taxon>Flavobacteriales</taxon>
        <taxon>Flavobacteriaceae</taxon>
        <taxon>Salinimicrobium</taxon>
    </lineage>
</organism>
<dbReference type="PANTHER" id="PTHR32060">
    <property type="entry name" value="TAIL-SPECIFIC PROTEASE"/>
    <property type="match status" value="1"/>
</dbReference>
<name>A0ABY6NRR2_9FLAO</name>
<evidence type="ECO:0000313" key="2">
    <source>
        <dbReference type="EMBL" id="UZH55246.1"/>
    </source>
</evidence>
<proteinExistence type="predicted"/>
<dbReference type="PANTHER" id="PTHR32060:SF30">
    <property type="entry name" value="CARBOXY-TERMINAL PROCESSING PROTEASE CTPA"/>
    <property type="match status" value="1"/>
</dbReference>
<dbReference type="SUPFAM" id="SSF52096">
    <property type="entry name" value="ClpP/crotonase"/>
    <property type="match status" value="1"/>
</dbReference>
<dbReference type="SUPFAM" id="SSF50156">
    <property type="entry name" value="PDZ domain-like"/>
    <property type="match status" value="1"/>
</dbReference>
<dbReference type="Proteomes" id="UP001163981">
    <property type="component" value="Chromosome"/>
</dbReference>
<dbReference type="EMBL" id="CP069620">
    <property type="protein sequence ID" value="UZH55246.1"/>
    <property type="molecule type" value="Genomic_DNA"/>
</dbReference>